<dbReference type="CDD" id="cd09917">
    <property type="entry name" value="F-box_SF"/>
    <property type="match status" value="1"/>
</dbReference>
<name>A0A197JBH0_9FUNG</name>
<dbReference type="InterPro" id="IPR001810">
    <property type="entry name" value="F-box_dom"/>
</dbReference>
<proteinExistence type="predicted"/>
<dbReference type="EMBL" id="KV442164">
    <property type="protein sequence ID" value="OAQ22450.1"/>
    <property type="molecule type" value="Genomic_DNA"/>
</dbReference>
<gene>
    <name evidence="2" type="ORF">K457DRAFT_143427</name>
</gene>
<dbReference type="AlphaFoldDB" id="A0A197JBH0"/>
<accession>A0A197JBH0</accession>
<evidence type="ECO:0000313" key="3">
    <source>
        <dbReference type="Proteomes" id="UP000078512"/>
    </source>
</evidence>
<dbReference type="InterPro" id="IPR036047">
    <property type="entry name" value="F-box-like_dom_sf"/>
</dbReference>
<dbReference type="PROSITE" id="PS50181">
    <property type="entry name" value="FBOX"/>
    <property type="match status" value="1"/>
</dbReference>
<keyword evidence="3" id="KW-1185">Reference proteome</keyword>
<dbReference type="Pfam" id="PF12937">
    <property type="entry name" value="F-box-like"/>
    <property type="match status" value="1"/>
</dbReference>
<protein>
    <recommendedName>
        <fullName evidence="1">F-box domain-containing protein</fullName>
    </recommendedName>
</protein>
<dbReference type="OrthoDB" id="2368861at2759"/>
<sequence length="391" mass="44928">MDKPTITDLPLEIHEMITALLTHHELALSTRVCQAWHRIFNPILWKHVEDYSVTGVQGTSDAKAEKRQVEEEQEVGSESQTWEDRFIGCVRRGALKKHGHHIQSLRLQTDSISMKMILENGPPTFPQLTSVCIDGMYDGEVEEDVVDFLDRCTAGLKEFIYSPRETTALAGSYLDFRDLAVDALIRHAATLRVFLLDGNYACYEREINRMLCSLPNLRVFYIGTNRVDMRGGSLTAQEIDNSQWVCKNLEVFGCGIKGIPRPDIQPANKYFRTGTFEESLEVHHQVYTKLGKLTKLRELTLRSYVVRPAYWGPPPRVDIYRQYGCLAMTLESGLDLLKGLKDLELVVFYDAEIGLHKRAEQKWVSRNWPKAIIKCSQYIPYYEDEESEEEE</sequence>
<dbReference type="SUPFAM" id="SSF81383">
    <property type="entry name" value="F-box domain"/>
    <property type="match status" value="1"/>
</dbReference>
<dbReference type="Gene3D" id="1.20.1280.50">
    <property type="match status" value="1"/>
</dbReference>
<evidence type="ECO:0000313" key="2">
    <source>
        <dbReference type="EMBL" id="OAQ22450.1"/>
    </source>
</evidence>
<dbReference type="Proteomes" id="UP000078512">
    <property type="component" value="Unassembled WGS sequence"/>
</dbReference>
<organism evidence="2 3">
    <name type="scientific">Linnemannia elongata AG-77</name>
    <dbReference type="NCBI Taxonomy" id="1314771"/>
    <lineage>
        <taxon>Eukaryota</taxon>
        <taxon>Fungi</taxon>
        <taxon>Fungi incertae sedis</taxon>
        <taxon>Mucoromycota</taxon>
        <taxon>Mortierellomycotina</taxon>
        <taxon>Mortierellomycetes</taxon>
        <taxon>Mortierellales</taxon>
        <taxon>Mortierellaceae</taxon>
        <taxon>Linnemannia</taxon>
    </lineage>
</organism>
<evidence type="ECO:0000259" key="1">
    <source>
        <dbReference type="PROSITE" id="PS50181"/>
    </source>
</evidence>
<feature type="domain" description="F-box" evidence="1">
    <location>
        <begin position="3"/>
        <end position="48"/>
    </location>
</feature>
<reference evidence="2 3" key="1">
    <citation type="submission" date="2016-05" db="EMBL/GenBank/DDBJ databases">
        <title>Genome sequencing reveals origins of a unique bacterial endosymbiosis in the earliest lineages of terrestrial Fungi.</title>
        <authorList>
            <consortium name="DOE Joint Genome Institute"/>
            <person name="Uehling J."/>
            <person name="Gryganskyi A."/>
            <person name="Hameed K."/>
            <person name="Tschaplinski T."/>
            <person name="Misztal P."/>
            <person name="Wu S."/>
            <person name="Desiro A."/>
            <person name="Vande Pol N."/>
            <person name="Du Z.-Y."/>
            <person name="Zienkiewicz A."/>
            <person name="Zienkiewicz K."/>
            <person name="Morin E."/>
            <person name="Tisserant E."/>
            <person name="Splivallo R."/>
            <person name="Hainaut M."/>
            <person name="Henrissat B."/>
            <person name="Ohm R."/>
            <person name="Kuo A."/>
            <person name="Yan J."/>
            <person name="Lipzen A."/>
            <person name="Nolan M."/>
            <person name="Labutti K."/>
            <person name="Barry K."/>
            <person name="Goldstein A."/>
            <person name="Labbe J."/>
            <person name="Schadt C."/>
            <person name="Tuskan G."/>
            <person name="Grigoriev I."/>
            <person name="Martin F."/>
            <person name="Vilgalys R."/>
            <person name="Bonito G."/>
        </authorList>
    </citation>
    <scope>NUCLEOTIDE SEQUENCE [LARGE SCALE GENOMIC DNA]</scope>
    <source>
        <strain evidence="2 3">AG-77</strain>
    </source>
</reference>